<sequence length="189" mass="21350">MSACALFKINQSSIPGCVELLPNRFQDHRGAFVKTFHEPSFAKLGLETNYAEEFYSVSALGVIRGLHFQHPPDDQVKLIYCAYGKVQDAVVDLRRGSPTYGHYQVFEISAETGNMLYIPSGLAHGFCTLSEQATMMYKVSKTYSPACDSGIRWDSLDIPWATERPILSERDQTHPPFQNYRSPFVYRPA</sequence>
<evidence type="ECO:0000256" key="4">
    <source>
        <dbReference type="ARBA" id="ARBA00019595"/>
    </source>
</evidence>
<evidence type="ECO:0000256" key="5">
    <source>
        <dbReference type="PIRSR" id="PIRSR600888-1"/>
    </source>
</evidence>
<dbReference type="InterPro" id="IPR011051">
    <property type="entry name" value="RmlC_Cupin_sf"/>
</dbReference>
<gene>
    <name evidence="8" type="primary">rfbC</name>
    <name evidence="8" type="ORF">Q9L42_000745</name>
</gene>
<dbReference type="KEGG" id="mech:Q9L42_000745"/>
<comment type="function">
    <text evidence="2 7">Catalyzes the epimerization of the C3' and C5'positions of dTDP-6-deoxy-D-xylo-4-hexulose, forming dTDP-6-deoxy-L-lyxo-4-hexulose.</text>
</comment>
<dbReference type="GO" id="GO:0005829">
    <property type="term" value="C:cytosol"/>
    <property type="evidence" value="ECO:0007669"/>
    <property type="project" value="TreeGrafter"/>
</dbReference>
<organism evidence="8 9">
    <name type="scientific">Methylomarinum roseum</name>
    <dbReference type="NCBI Taxonomy" id="3067653"/>
    <lineage>
        <taxon>Bacteria</taxon>
        <taxon>Pseudomonadati</taxon>
        <taxon>Pseudomonadota</taxon>
        <taxon>Gammaproteobacteria</taxon>
        <taxon>Methylococcales</taxon>
        <taxon>Methylococcaceae</taxon>
        <taxon>Methylomarinum</taxon>
    </lineage>
</organism>
<dbReference type="RefSeq" id="WP_305906538.1">
    <property type="nucleotide sequence ID" value="NZ_CP157743.1"/>
</dbReference>
<dbReference type="GO" id="GO:0008830">
    <property type="term" value="F:dTDP-4-dehydrorhamnose 3,5-epimerase activity"/>
    <property type="evidence" value="ECO:0007669"/>
    <property type="project" value="UniProtKB-UniRule"/>
</dbReference>
<dbReference type="GO" id="GO:0000271">
    <property type="term" value="P:polysaccharide biosynthetic process"/>
    <property type="evidence" value="ECO:0007669"/>
    <property type="project" value="TreeGrafter"/>
</dbReference>
<protein>
    <recommendedName>
        <fullName evidence="4 7">dTDP-4-dehydrorhamnose 3,5-epimerase</fullName>
        <ecNumber evidence="3 7">5.1.3.13</ecNumber>
    </recommendedName>
    <alternativeName>
        <fullName evidence="7">Thymidine diphospho-4-keto-rhamnose 3,5-epimerase</fullName>
    </alternativeName>
</protein>
<dbReference type="PANTHER" id="PTHR21047:SF2">
    <property type="entry name" value="THYMIDINE DIPHOSPHO-4-KETO-RHAMNOSE 3,5-EPIMERASE"/>
    <property type="match status" value="1"/>
</dbReference>
<comment type="similarity">
    <text evidence="7">Belongs to the dTDP-4-dehydrorhamnose 3,5-epimerase family.</text>
</comment>
<dbReference type="SUPFAM" id="SSF51182">
    <property type="entry name" value="RmlC-like cupins"/>
    <property type="match status" value="1"/>
</dbReference>
<dbReference type="InterPro" id="IPR000888">
    <property type="entry name" value="RmlC-like"/>
</dbReference>
<dbReference type="EC" id="5.1.3.13" evidence="3 7"/>
<accession>A0AAU7NUR7</accession>
<name>A0AAU7NUR7_9GAMM</name>
<dbReference type="Pfam" id="PF00908">
    <property type="entry name" value="dTDP_sugar_isom"/>
    <property type="match status" value="1"/>
</dbReference>
<evidence type="ECO:0000256" key="1">
    <source>
        <dbReference type="ARBA" id="ARBA00001298"/>
    </source>
</evidence>
<comment type="pathway">
    <text evidence="7">Carbohydrate biosynthesis; dTDP-L-rhamnose biosynthesis.</text>
</comment>
<dbReference type="GO" id="GO:0019305">
    <property type="term" value="P:dTDP-rhamnose biosynthetic process"/>
    <property type="evidence" value="ECO:0007669"/>
    <property type="project" value="UniProtKB-UniRule"/>
</dbReference>
<evidence type="ECO:0000256" key="2">
    <source>
        <dbReference type="ARBA" id="ARBA00001997"/>
    </source>
</evidence>
<dbReference type="AlphaFoldDB" id="A0AAU7NUR7"/>
<evidence type="ECO:0000313" key="8">
    <source>
        <dbReference type="EMBL" id="XBS20690.1"/>
    </source>
</evidence>
<keyword evidence="7 8" id="KW-0413">Isomerase</keyword>
<proteinExistence type="inferred from homology"/>
<reference evidence="8 9" key="1">
    <citation type="journal article" date="2024" name="Microbiology">
        <title>Methylomarinum rosea sp. nov., a novel halophilic methanotrophic bacterium from the hypersaline Lake Elton.</title>
        <authorList>
            <person name="Suleimanov R.Z."/>
            <person name="Oshkin I.Y."/>
            <person name="Danilova O.V."/>
            <person name="Suzina N.E."/>
            <person name="Dedysh S.N."/>
        </authorList>
    </citation>
    <scope>NUCLEOTIDE SEQUENCE [LARGE SCALE GENOMIC DNA]</scope>
    <source>
        <strain evidence="8 9">Ch1-1</strain>
    </source>
</reference>
<keyword evidence="9" id="KW-1185">Reference proteome</keyword>
<evidence type="ECO:0000256" key="7">
    <source>
        <dbReference type="RuleBase" id="RU364069"/>
    </source>
</evidence>
<feature type="active site" description="Proton acceptor" evidence="5">
    <location>
        <position position="67"/>
    </location>
</feature>
<evidence type="ECO:0000256" key="3">
    <source>
        <dbReference type="ARBA" id="ARBA00012098"/>
    </source>
</evidence>
<dbReference type="CDD" id="cd00438">
    <property type="entry name" value="cupin_RmlC"/>
    <property type="match status" value="1"/>
</dbReference>
<evidence type="ECO:0000313" key="9">
    <source>
        <dbReference type="Proteomes" id="UP001225378"/>
    </source>
</evidence>
<dbReference type="EMBL" id="CP157743">
    <property type="protein sequence ID" value="XBS20690.1"/>
    <property type="molecule type" value="Genomic_DNA"/>
</dbReference>
<dbReference type="Proteomes" id="UP001225378">
    <property type="component" value="Chromosome"/>
</dbReference>
<comment type="catalytic activity">
    <reaction evidence="1 7">
        <text>dTDP-4-dehydro-6-deoxy-alpha-D-glucose = dTDP-4-dehydro-beta-L-rhamnose</text>
        <dbReference type="Rhea" id="RHEA:16969"/>
        <dbReference type="ChEBI" id="CHEBI:57649"/>
        <dbReference type="ChEBI" id="CHEBI:62830"/>
        <dbReference type="EC" id="5.1.3.13"/>
    </reaction>
</comment>
<dbReference type="Gene3D" id="2.60.120.10">
    <property type="entry name" value="Jelly Rolls"/>
    <property type="match status" value="1"/>
</dbReference>
<dbReference type="InterPro" id="IPR014710">
    <property type="entry name" value="RmlC-like_jellyroll"/>
</dbReference>
<feature type="active site" description="Proton donor" evidence="5">
    <location>
        <position position="137"/>
    </location>
</feature>
<dbReference type="PANTHER" id="PTHR21047">
    <property type="entry name" value="DTDP-6-DEOXY-D-GLUCOSE-3,5 EPIMERASE"/>
    <property type="match status" value="1"/>
</dbReference>
<dbReference type="NCBIfam" id="TIGR01221">
    <property type="entry name" value="rmlC"/>
    <property type="match status" value="1"/>
</dbReference>
<comment type="subunit">
    <text evidence="7">Homodimer.</text>
</comment>
<evidence type="ECO:0000256" key="6">
    <source>
        <dbReference type="PIRSR" id="PIRSR600888-3"/>
    </source>
</evidence>
<feature type="site" description="Participates in a stacking interaction with the thymidine ring of dTDP-4-oxo-6-deoxyglucose" evidence="6">
    <location>
        <position position="143"/>
    </location>
</feature>